<dbReference type="PANTHER" id="PTHR36309">
    <property type="entry name" value="RNA-BINDING (RRM/RBD/RNP MOTIFS) FAMILY PROTEIN"/>
    <property type="match status" value="1"/>
</dbReference>
<dbReference type="InterPro" id="IPR053316">
    <property type="entry name" value="Epigenetic_reg_gene_expr"/>
</dbReference>
<dbReference type="PANTHER" id="PTHR36309:SF1">
    <property type="entry name" value="RNA-BINDING (RRM_RBD_RNP MOTIFS) FAMILY PROTEIN"/>
    <property type="match status" value="1"/>
</dbReference>
<dbReference type="InterPro" id="IPR035979">
    <property type="entry name" value="RBD_domain_sf"/>
</dbReference>
<name>A0AA88VEH6_9ASTE</name>
<dbReference type="AlphaFoldDB" id="A0AA88VEH6"/>
<evidence type="ECO:0000259" key="2">
    <source>
        <dbReference type="PROSITE" id="PS50102"/>
    </source>
</evidence>
<dbReference type="InterPro" id="IPR000504">
    <property type="entry name" value="RRM_dom"/>
</dbReference>
<dbReference type="InterPro" id="IPR012677">
    <property type="entry name" value="Nucleotide-bd_a/b_plait_sf"/>
</dbReference>
<evidence type="ECO:0000256" key="1">
    <source>
        <dbReference type="PROSITE-ProRule" id="PRU00176"/>
    </source>
</evidence>
<protein>
    <recommendedName>
        <fullName evidence="2">RRM domain-containing protein</fullName>
    </recommendedName>
</protein>
<comment type="caution">
    <text evidence="3">The sequence shown here is derived from an EMBL/GenBank/DDBJ whole genome shotgun (WGS) entry which is preliminary data.</text>
</comment>
<dbReference type="PROSITE" id="PS50102">
    <property type="entry name" value="RRM"/>
    <property type="match status" value="1"/>
</dbReference>
<dbReference type="EMBL" id="JAVXUP010001957">
    <property type="protein sequence ID" value="KAK3006709.1"/>
    <property type="molecule type" value="Genomic_DNA"/>
</dbReference>
<proteinExistence type="predicted"/>
<dbReference type="SMART" id="SM00360">
    <property type="entry name" value="RRM"/>
    <property type="match status" value="1"/>
</dbReference>
<dbReference type="GO" id="GO:0003723">
    <property type="term" value="F:RNA binding"/>
    <property type="evidence" value="ECO:0007669"/>
    <property type="project" value="UniProtKB-UniRule"/>
</dbReference>
<reference evidence="3" key="1">
    <citation type="submission" date="2022-12" db="EMBL/GenBank/DDBJ databases">
        <title>Draft genome assemblies for two species of Escallonia (Escalloniales).</title>
        <authorList>
            <person name="Chanderbali A."/>
            <person name="Dervinis C."/>
            <person name="Anghel I."/>
            <person name="Soltis D."/>
            <person name="Soltis P."/>
            <person name="Zapata F."/>
        </authorList>
    </citation>
    <scope>NUCLEOTIDE SEQUENCE</scope>
    <source>
        <strain evidence="3">UCBG64.0493</strain>
        <tissue evidence="3">Leaf</tissue>
    </source>
</reference>
<keyword evidence="4" id="KW-1185">Reference proteome</keyword>
<sequence>MATGNEQQLDGEIRLRQIIMESKDEGEYAAFEEKVTRTVFLDNLSPQVTESVLKTAFNQFGNAINVQFIPYYIEPFNIPLAALVEMENPKQAKQIISEMANFLFMMSGMPRPVRASPAVVEMFEDRPRKPGTKIESLWLNQNDPDFEVAKKIKNLTRRHAAERSFMLKRQLEDEVKLANQQVETLKVKSKKLALINNMLSDGTVSQLAWRYNMKITKP</sequence>
<organism evidence="3 4">
    <name type="scientific">Escallonia herrerae</name>
    <dbReference type="NCBI Taxonomy" id="1293975"/>
    <lineage>
        <taxon>Eukaryota</taxon>
        <taxon>Viridiplantae</taxon>
        <taxon>Streptophyta</taxon>
        <taxon>Embryophyta</taxon>
        <taxon>Tracheophyta</taxon>
        <taxon>Spermatophyta</taxon>
        <taxon>Magnoliopsida</taxon>
        <taxon>eudicotyledons</taxon>
        <taxon>Gunneridae</taxon>
        <taxon>Pentapetalae</taxon>
        <taxon>asterids</taxon>
        <taxon>campanulids</taxon>
        <taxon>Escalloniales</taxon>
        <taxon>Escalloniaceae</taxon>
        <taxon>Escallonia</taxon>
    </lineage>
</organism>
<dbReference type="CDD" id="cd00590">
    <property type="entry name" value="RRM_SF"/>
    <property type="match status" value="1"/>
</dbReference>
<dbReference type="Proteomes" id="UP001188597">
    <property type="component" value="Unassembled WGS sequence"/>
</dbReference>
<dbReference type="SUPFAM" id="SSF54928">
    <property type="entry name" value="RNA-binding domain, RBD"/>
    <property type="match status" value="1"/>
</dbReference>
<gene>
    <name evidence="3" type="ORF">RJ639_017806</name>
</gene>
<dbReference type="Pfam" id="PF00076">
    <property type="entry name" value="RRM_1"/>
    <property type="match status" value="1"/>
</dbReference>
<keyword evidence="1" id="KW-0694">RNA-binding</keyword>
<dbReference type="Gene3D" id="3.30.70.330">
    <property type="match status" value="1"/>
</dbReference>
<evidence type="ECO:0000313" key="4">
    <source>
        <dbReference type="Proteomes" id="UP001188597"/>
    </source>
</evidence>
<evidence type="ECO:0000313" key="3">
    <source>
        <dbReference type="EMBL" id="KAK3006709.1"/>
    </source>
</evidence>
<feature type="domain" description="RRM" evidence="2">
    <location>
        <begin position="37"/>
        <end position="120"/>
    </location>
</feature>
<accession>A0AA88VEH6</accession>